<dbReference type="CDD" id="cd06222">
    <property type="entry name" value="RNase_H_like"/>
    <property type="match status" value="1"/>
</dbReference>
<dbReference type="GO" id="GO:0004523">
    <property type="term" value="F:RNA-DNA hybrid ribonuclease activity"/>
    <property type="evidence" value="ECO:0007669"/>
    <property type="project" value="InterPro"/>
</dbReference>
<gene>
    <name evidence="2" type="ORF">FSB_LOCUS27464</name>
</gene>
<name>A0A2N9GIZ3_FAGSY</name>
<sequence>MTKFATIAWALWQCQNSFRVTHDRELPNIVFRRTTNFLQEYQEANARSLSSSTHPIIQVRWSPPPYDMFKINFDGAMFVKQNSTGIGIIIQNHHGTPVATVSKKIVEARAAKEVIKLALHLHMDRVIFEGDSSILISALQATNQCLTPYGLIIDDAKVLTSSFACSFAHIKHQGNSVAHILARKVKDLSVVN</sequence>
<proteinExistence type="predicted"/>
<accession>A0A2N9GIZ3</accession>
<organism evidence="2">
    <name type="scientific">Fagus sylvatica</name>
    <name type="common">Beechnut</name>
    <dbReference type="NCBI Taxonomy" id="28930"/>
    <lineage>
        <taxon>Eukaryota</taxon>
        <taxon>Viridiplantae</taxon>
        <taxon>Streptophyta</taxon>
        <taxon>Embryophyta</taxon>
        <taxon>Tracheophyta</taxon>
        <taxon>Spermatophyta</taxon>
        <taxon>Magnoliopsida</taxon>
        <taxon>eudicotyledons</taxon>
        <taxon>Gunneridae</taxon>
        <taxon>Pentapetalae</taxon>
        <taxon>rosids</taxon>
        <taxon>fabids</taxon>
        <taxon>Fagales</taxon>
        <taxon>Fagaceae</taxon>
        <taxon>Fagus</taxon>
    </lineage>
</organism>
<dbReference type="GO" id="GO:0003676">
    <property type="term" value="F:nucleic acid binding"/>
    <property type="evidence" value="ECO:0007669"/>
    <property type="project" value="InterPro"/>
</dbReference>
<dbReference type="InterPro" id="IPR012337">
    <property type="entry name" value="RNaseH-like_sf"/>
</dbReference>
<evidence type="ECO:0000259" key="1">
    <source>
        <dbReference type="Pfam" id="PF13456"/>
    </source>
</evidence>
<dbReference type="InterPro" id="IPR052929">
    <property type="entry name" value="RNase_H-like_EbsB-rel"/>
</dbReference>
<dbReference type="Gene3D" id="3.30.420.10">
    <property type="entry name" value="Ribonuclease H-like superfamily/Ribonuclease H"/>
    <property type="match status" value="1"/>
</dbReference>
<dbReference type="PANTHER" id="PTHR47074:SF48">
    <property type="entry name" value="POLYNUCLEOTIDYL TRANSFERASE, RIBONUCLEASE H-LIKE SUPERFAMILY PROTEIN"/>
    <property type="match status" value="1"/>
</dbReference>
<dbReference type="InterPro" id="IPR036397">
    <property type="entry name" value="RNaseH_sf"/>
</dbReference>
<dbReference type="InterPro" id="IPR002156">
    <property type="entry name" value="RNaseH_domain"/>
</dbReference>
<dbReference type="PANTHER" id="PTHR47074">
    <property type="entry name" value="BNAC02G40300D PROTEIN"/>
    <property type="match status" value="1"/>
</dbReference>
<protein>
    <recommendedName>
        <fullName evidence="1">RNase H type-1 domain-containing protein</fullName>
    </recommendedName>
</protein>
<dbReference type="Pfam" id="PF13456">
    <property type="entry name" value="RVT_3"/>
    <property type="match status" value="1"/>
</dbReference>
<dbReference type="SUPFAM" id="SSF53098">
    <property type="entry name" value="Ribonuclease H-like"/>
    <property type="match status" value="1"/>
</dbReference>
<dbReference type="AlphaFoldDB" id="A0A2N9GIZ3"/>
<dbReference type="EMBL" id="OIVN01001990">
    <property type="protein sequence ID" value="SPC99582.1"/>
    <property type="molecule type" value="Genomic_DNA"/>
</dbReference>
<evidence type="ECO:0000313" key="2">
    <source>
        <dbReference type="EMBL" id="SPC99582.1"/>
    </source>
</evidence>
<reference evidence="2" key="1">
    <citation type="submission" date="2018-02" db="EMBL/GenBank/DDBJ databases">
        <authorList>
            <person name="Cohen D.B."/>
            <person name="Kent A.D."/>
        </authorList>
    </citation>
    <scope>NUCLEOTIDE SEQUENCE</scope>
</reference>
<dbReference type="InterPro" id="IPR044730">
    <property type="entry name" value="RNase_H-like_dom_plant"/>
</dbReference>
<feature type="domain" description="RNase H type-1" evidence="1">
    <location>
        <begin position="72"/>
        <end position="184"/>
    </location>
</feature>